<dbReference type="Gene3D" id="1.10.1420.10">
    <property type="match status" value="1"/>
</dbReference>
<dbReference type="EMBL" id="JAQMRD010000006">
    <property type="protein sequence ID" value="MDB9222582.1"/>
    <property type="molecule type" value="Genomic_DNA"/>
</dbReference>
<accession>A0A412W7Z1</accession>
<dbReference type="InterPro" id="IPR007696">
    <property type="entry name" value="DNA_mismatch_repair_MutS_core"/>
</dbReference>
<reference evidence="6" key="3">
    <citation type="submission" date="2023-01" db="EMBL/GenBank/DDBJ databases">
        <title>Human gut microbiome strain richness.</title>
        <authorList>
            <person name="Chen-Liaw A."/>
        </authorList>
    </citation>
    <scope>NUCLEOTIDE SEQUENCE</scope>
    <source>
        <strain evidence="6">RTP21484st1_B7_RTP21484_190118</strain>
    </source>
</reference>
<evidence type="ECO:0000313" key="8">
    <source>
        <dbReference type="Proteomes" id="UP000283426"/>
    </source>
</evidence>
<dbReference type="InterPro" id="IPR045076">
    <property type="entry name" value="MutS"/>
</dbReference>
<dbReference type="SUPFAM" id="SSF52540">
    <property type="entry name" value="P-loop containing nucleoside triphosphate hydrolases"/>
    <property type="match status" value="1"/>
</dbReference>
<dbReference type="InterPro" id="IPR027417">
    <property type="entry name" value="P-loop_NTPase"/>
</dbReference>
<dbReference type="Proteomes" id="UP000283426">
    <property type="component" value="Unassembled WGS sequence"/>
</dbReference>
<dbReference type="PANTHER" id="PTHR11361">
    <property type="entry name" value="DNA MISMATCH REPAIR PROTEIN MUTS FAMILY MEMBER"/>
    <property type="match status" value="1"/>
</dbReference>
<dbReference type="EMBL" id="QRYW01000036">
    <property type="protein sequence ID" value="RGV21143.1"/>
    <property type="molecule type" value="Genomic_DNA"/>
</dbReference>
<name>A0A412W7Z1_9BACT</name>
<reference evidence="7 8" key="1">
    <citation type="submission" date="2018-08" db="EMBL/GenBank/DDBJ databases">
        <title>A genome reference for cultivated species of the human gut microbiota.</title>
        <authorList>
            <person name="Zou Y."/>
            <person name="Xue W."/>
            <person name="Luo G."/>
        </authorList>
    </citation>
    <scope>NUCLEOTIDE SEQUENCE [LARGE SCALE GENOMIC DNA]</scope>
    <source>
        <strain evidence="7 8">AF14-6AC</strain>
    </source>
</reference>
<evidence type="ECO:0000313" key="5">
    <source>
        <dbReference type="EMBL" id="MCG4960243.1"/>
    </source>
</evidence>
<keyword evidence="3" id="KW-0238">DNA-binding</keyword>
<dbReference type="RefSeq" id="WP_013613294.1">
    <property type="nucleotide sequence ID" value="NZ_JABWDG010000018.1"/>
</dbReference>
<dbReference type="OMA" id="WRINIAK"/>
<feature type="domain" description="DNA mismatch repair proteins mutS family" evidence="4">
    <location>
        <begin position="258"/>
        <end position="447"/>
    </location>
</feature>
<organism evidence="7 8">
    <name type="scientific">Odoribacter splanchnicus</name>
    <dbReference type="NCBI Taxonomy" id="28118"/>
    <lineage>
        <taxon>Bacteria</taxon>
        <taxon>Pseudomonadati</taxon>
        <taxon>Bacteroidota</taxon>
        <taxon>Bacteroidia</taxon>
        <taxon>Bacteroidales</taxon>
        <taxon>Odoribacteraceae</taxon>
        <taxon>Odoribacter</taxon>
    </lineage>
</organism>
<reference evidence="5" key="2">
    <citation type="submission" date="2022-01" db="EMBL/GenBank/DDBJ databases">
        <title>Collection of gut derived symbiotic bacterial strains cultured from healthy donors.</title>
        <authorList>
            <person name="Lin H."/>
            <person name="Kohout C."/>
            <person name="Waligurski E."/>
            <person name="Pamer E.G."/>
        </authorList>
    </citation>
    <scope>NUCLEOTIDE SEQUENCE</scope>
    <source>
        <strain evidence="5">DFI.1.149</strain>
    </source>
</reference>
<evidence type="ECO:0000256" key="2">
    <source>
        <dbReference type="ARBA" id="ARBA00022840"/>
    </source>
</evidence>
<evidence type="ECO:0000259" key="4">
    <source>
        <dbReference type="SMART" id="SM00534"/>
    </source>
</evidence>
<dbReference type="Pfam" id="PF00488">
    <property type="entry name" value="MutS_V"/>
    <property type="match status" value="1"/>
</dbReference>
<keyword evidence="1" id="KW-0547">Nucleotide-binding</keyword>
<dbReference type="Gene3D" id="3.40.50.300">
    <property type="entry name" value="P-loop containing nucleotide triphosphate hydrolases"/>
    <property type="match status" value="1"/>
</dbReference>
<gene>
    <name evidence="7" type="ORF">DWW24_15275</name>
    <name evidence="5" type="ORF">L0P03_10340</name>
    <name evidence="6" type="ORF">PN645_06120</name>
</gene>
<dbReference type="Proteomes" id="UP001199750">
    <property type="component" value="Unassembled WGS sequence"/>
</dbReference>
<dbReference type="Proteomes" id="UP001212263">
    <property type="component" value="Unassembled WGS sequence"/>
</dbReference>
<dbReference type="SUPFAM" id="SSF48334">
    <property type="entry name" value="DNA repair protein MutS, domain III"/>
    <property type="match status" value="1"/>
</dbReference>
<evidence type="ECO:0000256" key="1">
    <source>
        <dbReference type="ARBA" id="ARBA00022741"/>
    </source>
</evidence>
<evidence type="ECO:0000313" key="6">
    <source>
        <dbReference type="EMBL" id="MDB9222582.1"/>
    </source>
</evidence>
<dbReference type="GO" id="GO:0006298">
    <property type="term" value="P:mismatch repair"/>
    <property type="evidence" value="ECO:0007669"/>
    <property type="project" value="InterPro"/>
</dbReference>
<dbReference type="PANTHER" id="PTHR11361:SF99">
    <property type="entry name" value="DNA MISMATCH REPAIR PROTEIN"/>
    <property type="match status" value="1"/>
</dbReference>
<dbReference type="GO" id="GO:0005524">
    <property type="term" value="F:ATP binding"/>
    <property type="evidence" value="ECO:0007669"/>
    <property type="project" value="UniProtKB-KW"/>
</dbReference>
<dbReference type="InterPro" id="IPR036187">
    <property type="entry name" value="DNA_mismatch_repair_MutS_sf"/>
</dbReference>
<dbReference type="EMBL" id="JAKNDN010000018">
    <property type="protein sequence ID" value="MCG4960243.1"/>
    <property type="molecule type" value="Genomic_DNA"/>
</dbReference>
<protein>
    <submittedName>
        <fullName evidence="7">DNA mismatch repair protein</fullName>
    </submittedName>
</protein>
<dbReference type="GO" id="GO:0140664">
    <property type="term" value="F:ATP-dependent DNA damage sensor activity"/>
    <property type="evidence" value="ECO:0007669"/>
    <property type="project" value="InterPro"/>
</dbReference>
<sequence>MSFTVDKQTLDDLNLLGKYRSNSIYNVFSRTHTQGGEMVLEQMFRNPLSDADAINKRSAVFEYFQQKNLEFPFDRKLLDAVEYYLSTPAHSKRAVSYLNNGKRKLMQCIAADQAYELIGAGVVASIQLLDKVESFYAGLDEGNGAYSATISEVMTMLHSKEWERLKKLKGVEQFPFRRLVYYDYCLRARGYENLRRLMNIIYELDVYMTGAAVAAQRGFSRAVAYPSSTTDNRIDLVNVFHPQVRNAVANSICISHNQNVLFLTGANMAGKSTFMKSFGVAVYMAHMGFPVAAEKMEFTVQDGLYTSINVSDNLNMGYSHFYAEVLRVKFVASEVAAGKNMVIILDELFKGTNVKDAYDATVAVIEAFSIHQNCSFIISTHILEAGQTLHEKCPHFKFAYLPTVMEGRIPRYTYRLTDGITADRHGMQIITNEHIVDIIREGSRKIG</sequence>
<dbReference type="GO" id="GO:0030983">
    <property type="term" value="F:mismatched DNA binding"/>
    <property type="evidence" value="ECO:0007669"/>
    <property type="project" value="InterPro"/>
</dbReference>
<dbReference type="InterPro" id="IPR000432">
    <property type="entry name" value="DNA_mismatch_repair_MutS_C"/>
</dbReference>
<dbReference type="SMART" id="SM00534">
    <property type="entry name" value="MUTSac"/>
    <property type="match status" value="1"/>
</dbReference>
<proteinExistence type="predicted"/>
<evidence type="ECO:0000256" key="3">
    <source>
        <dbReference type="ARBA" id="ARBA00023125"/>
    </source>
</evidence>
<dbReference type="Pfam" id="PF05192">
    <property type="entry name" value="MutS_III"/>
    <property type="match status" value="1"/>
</dbReference>
<dbReference type="AlphaFoldDB" id="A0A412W7Z1"/>
<keyword evidence="2" id="KW-0067">ATP-binding</keyword>
<evidence type="ECO:0000313" key="7">
    <source>
        <dbReference type="EMBL" id="RGV21143.1"/>
    </source>
</evidence>
<comment type="caution">
    <text evidence="7">The sequence shown here is derived from an EMBL/GenBank/DDBJ whole genome shotgun (WGS) entry which is preliminary data.</text>
</comment>
<dbReference type="GeneID" id="61276361"/>